<dbReference type="InterPro" id="IPR019170">
    <property type="entry name" value="Meckelin"/>
</dbReference>
<evidence type="ECO:0000313" key="3">
    <source>
        <dbReference type="Proteomes" id="UP000236333"/>
    </source>
</evidence>
<organism evidence="2 3">
    <name type="scientific">Tetrabaena socialis</name>
    <dbReference type="NCBI Taxonomy" id="47790"/>
    <lineage>
        <taxon>Eukaryota</taxon>
        <taxon>Viridiplantae</taxon>
        <taxon>Chlorophyta</taxon>
        <taxon>core chlorophytes</taxon>
        <taxon>Chlorophyceae</taxon>
        <taxon>CS clade</taxon>
        <taxon>Chlamydomonadales</taxon>
        <taxon>Tetrabaenaceae</taxon>
        <taxon>Tetrabaena</taxon>
    </lineage>
</organism>
<proteinExistence type="predicted"/>
<keyword evidence="3" id="KW-1185">Reference proteome</keyword>
<dbReference type="GO" id="GO:0036038">
    <property type="term" value="C:MKS complex"/>
    <property type="evidence" value="ECO:0007669"/>
    <property type="project" value="InterPro"/>
</dbReference>
<gene>
    <name evidence="2" type="ORF">TSOC_002174</name>
</gene>
<evidence type="ECO:0000256" key="1">
    <source>
        <dbReference type="SAM" id="SignalP"/>
    </source>
</evidence>
<dbReference type="AlphaFoldDB" id="A0A2J8AEU8"/>
<dbReference type="GO" id="GO:0060271">
    <property type="term" value="P:cilium assembly"/>
    <property type="evidence" value="ECO:0007669"/>
    <property type="project" value="InterPro"/>
</dbReference>
<dbReference type="PANTHER" id="PTHR21274">
    <property type="entry name" value="MECKELIN"/>
    <property type="match status" value="1"/>
</dbReference>
<keyword evidence="1" id="KW-0732">Signal</keyword>
<reference evidence="2 3" key="1">
    <citation type="journal article" date="2017" name="Mol. Biol. Evol.">
        <title>The 4-celled Tetrabaena socialis nuclear genome reveals the essential components for genetic control of cell number at the origin of multicellularity in the volvocine lineage.</title>
        <authorList>
            <person name="Featherston J."/>
            <person name="Arakaki Y."/>
            <person name="Hanschen E.R."/>
            <person name="Ferris P.J."/>
            <person name="Michod R.E."/>
            <person name="Olson B.J.S.C."/>
            <person name="Nozaki H."/>
            <person name="Durand P.M."/>
        </authorList>
    </citation>
    <scope>NUCLEOTIDE SEQUENCE [LARGE SCALE GENOMIC DNA]</scope>
    <source>
        <strain evidence="2 3">NIES-571</strain>
    </source>
</reference>
<dbReference type="PANTHER" id="PTHR21274:SF0">
    <property type="entry name" value="MECKELIN"/>
    <property type="match status" value="1"/>
</dbReference>
<comment type="caution">
    <text evidence="2">The sequence shown here is derived from an EMBL/GenBank/DDBJ whole genome shotgun (WGS) entry which is preliminary data.</text>
</comment>
<dbReference type="Pfam" id="PF09773">
    <property type="entry name" value="Meckelin"/>
    <property type="match status" value="2"/>
</dbReference>
<evidence type="ECO:0000313" key="2">
    <source>
        <dbReference type="EMBL" id="PNH11040.1"/>
    </source>
</evidence>
<dbReference type="Proteomes" id="UP000236333">
    <property type="component" value="Unassembled WGS sequence"/>
</dbReference>
<feature type="signal peptide" evidence="1">
    <location>
        <begin position="1"/>
        <end position="37"/>
    </location>
</feature>
<protein>
    <submittedName>
        <fullName evidence="2">Meckelin</fullName>
    </submittedName>
</protein>
<feature type="chain" id="PRO_5014418136" evidence="1">
    <location>
        <begin position="38"/>
        <end position="736"/>
    </location>
</feature>
<name>A0A2J8AEU8_9CHLO</name>
<dbReference type="OrthoDB" id="419138at2759"/>
<dbReference type="EMBL" id="PGGS01000040">
    <property type="protein sequence ID" value="PNH11040.1"/>
    <property type="molecule type" value="Genomic_DNA"/>
</dbReference>
<accession>A0A2J8AEU8</accession>
<sequence>MVLRSGDSAMRQSLPARAAVALLAGLSLLCLLEPARSQVSLAIPLQTSCSSLRFFDTSSLQCSDCPLSTFPSADQRACVTCDSSSGAFYDFQSGHAITQSWSGALLQSTTSCACRQAPAGSTTVIAQAEASGVFYQRCVVCPGGTAANSLGQCSPSSGNTSLPLTPSQQLLQALQLLGVGMSVTAATQAFITVPTASGTNTLQLTIQQSQPMVDLLGPSALACRQGLGTDRAACNAVANLCALTLYDSESAACRMYDALVKYFVASGTLAASPPPPTSSSRTTSRRGNVWQPETGAMPWLYYDGNSYVDDLNMDLRFGWNYDNSCAVKLEAVLAQLAAAFTGAGDTVLHELFLQASQLPGAAADALEVSSVGTQSLYPLPVKITNKDELDNAAEDEGAVRRFFFLDGRLGYSSQSRQLQAVQYPAAMQLDIVLRRSPRDAIYVPQLTITYNGWQTNPLPSGFCACAAVYFLMLPDSGLKNFRITVVLAIVGQSLALAWTLWNQARVRTDVFFIDWEKSRKVLSKEGQGRDLNQELLKEQEGLTAQRGLVTSSVNPKLADNQQFLIYVTDPIRKTYDAKMLQLVTQATSEARTRRGAISTFMRGSGQQRKDLLEAQEEICTLFKQMVDDVDRNQASQITDPTYLQMVLELPPPNAINNPAFVHDHFESFTKTMFIGIEVRLYVFEALFFCAIDMGIRSSAVSALLTFMVIRAVSYVRASWGEDNLSQKTLVDRHFLI</sequence>